<gene>
    <name evidence="2" type="ORF">KAK10_05785</name>
</gene>
<sequence>MINDFVALDFEFGEVKKDRISIVEVGMQKVQDQKLTDKLSMLINPESNIDSYASDNIHHIYQSDVVAAPKFGDAWAIITNFIDDNHVVVHDAKNEGRAILSNATFYNLKVDNLVIYDTLKLAKCILPQHQKYNIAALSKYFDLPKLIAHDALDDAQETAQLFIKMQNLIFEKQLQYHQIMHNVKINVNF</sequence>
<comment type="caution">
    <text evidence="2">The sequence shown here is derived from an EMBL/GenBank/DDBJ whole genome shotgun (WGS) entry which is preliminary data.</text>
</comment>
<organism evidence="2 3">
    <name type="scientific">Periweissella beninensis</name>
    <dbReference type="NCBI Taxonomy" id="504936"/>
    <lineage>
        <taxon>Bacteria</taxon>
        <taxon>Bacillati</taxon>
        <taxon>Bacillota</taxon>
        <taxon>Bacilli</taxon>
        <taxon>Lactobacillales</taxon>
        <taxon>Lactobacillaceae</taxon>
        <taxon>Periweissella</taxon>
    </lineage>
</organism>
<keyword evidence="3" id="KW-1185">Reference proteome</keyword>
<dbReference type="Gene3D" id="3.30.420.10">
    <property type="entry name" value="Ribonuclease H-like superfamily/Ribonuclease H"/>
    <property type="match status" value="1"/>
</dbReference>
<reference evidence="2" key="1">
    <citation type="submission" date="2021-04" db="EMBL/GenBank/DDBJ databases">
        <title>Taxonomic assessment of Weissella genus.</title>
        <authorList>
            <person name="Fanelli F."/>
            <person name="Chieffi D."/>
            <person name="Dell'Aquila A."/>
            <person name="Gyu-Sung C."/>
            <person name="Franz C.M.A.P."/>
            <person name="Fusco V."/>
        </authorList>
    </citation>
    <scope>NUCLEOTIDE SEQUENCE</scope>
    <source>
        <strain evidence="2">LMG 25373</strain>
    </source>
</reference>
<proteinExistence type="predicted"/>
<dbReference type="InterPro" id="IPR013520">
    <property type="entry name" value="Ribonucl_H"/>
</dbReference>
<dbReference type="SMART" id="SM00479">
    <property type="entry name" value="EXOIII"/>
    <property type="match status" value="1"/>
</dbReference>
<dbReference type="InterPro" id="IPR012337">
    <property type="entry name" value="RNaseH-like_sf"/>
</dbReference>
<evidence type="ECO:0000313" key="2">
    <source>
        <dbReference type="EMBL" id="MCM2437416.1"/>
    </source>
</evidence>
<dbReference type="PANTHER" id="PTHR30231">
    <property type="entry name" value="DNA POLYMERASE III SUBUNIT EPSILON"/>
    <property type="match status" value="1"/>
</dbReference>
<dbReference type="PANTHER" id="PTHR30231:SF42">
    <property type="entry name" value="EXONUCLEASE"/>
    <property type="match status" value="1"/>
</dbReference>
<dbReference type="RefSeq" id="WP_205143445.1">
    <property type="nucleotide sequence ID" value="NZ_JAFBDN010000006.1"/>
</dbReference>
<dbReference type="Pfam" id="PF00929">
    <property type="entry name" value="RNase_T"/>
    <property type="match status" value="1"/>
</dbReference>
<accession>A0ABT0VID4</accession>
<name>A0ABT0VID4_9LACO</name>
<dbReference type="Proteomes" id="UP001057481">
    <property type="component" value="Unassembled WGS sequence"/>
</dbReference>
<evidence type="ECO:0000313" key="3">
    <source>
        <dbReference type="Proteomes" id="UP001057481"/>
    </source>
</evidence>
<feature type="domain" description="Exonuclease" evidence="1">
    <location>
        <begin position="4"/>
        <end position="171"/>
    </location>
</feature>
<dbReference type="SUPFAM" id="SSF53098">
    <property type="entry name" value="Ribonuclease H-like"/>
    <property type="match status" value="1"/>
</dbReference>
<evidence type="ECO:0000259" key="1">
    <source>
        <dbReference type="SMART" id="SM00479"/>
    </source>
</evidence>
<protein>
    <recommendedName>
        <fullName evidence="1">Exonuclease domain-containing protein</fullName>
    </recommendedName>
</protein>
<dbReference type="EMBL" id="JAGMVS010000063">
    <property type="protein sequence ID" value="MCM2437416.1"/>
    <property type="molecule type" value="Genomic_DNA"/>
</dbReference>
<dbReference type="InterPro" id="IPR036397">
    <property type="entry name" value="RNaseH_sf"/>
</dbReference>